<evidence type="ECO:0000259" key="9">
    <source>
        <dbReference type="PROSITE" id="PS50157"/>
    </source>
</evidence>
<comment type="subcellular location">
    <subcellularLocation>
        <location evidence="1">Nucleus</location>
    </subcellularLocation>
</comment>
<evidence type="ECO:0000256" key="2">
    <source>
        <dbReference type="ARBA" id="ARBA00022723"/>
    </source>
</evidence>
<dbReference type="InterPro" id="IPR036236">
    <property type="entry name" value="Znf_C2H2_sf"/>
</dbReference>
<keyword evidence="6" id="KW-0539">Nucleus</keyword>
<evidence type="ECO:0000313" key="11">
    <source>
        <dbReference type="Proteomes" id="UP000318571"/>
    </source>
</evidence>
<dbReference type="PANTHER" id="PTHR24376">
    <property type="entry name" value="ZINC FINGER PROTEIN"/>
    <property type="match status" value="1"/>
</dbReference>
<feature type="non-terminal residue" evidence="10">
    <location>
        <position position="1"/>
    </location>
</feature>
<evidence type="ECO:0000256" key="5">
    <source>
        <dbReference type="ARBA" id="ARBA00022833"/>
    </source>
</evidence>
<keyword evidence="3" id="KW-0677">Repeat</keyword>
<feature type="domain" description="C2H2-type" evidence="9">
    <location>
        <begin position="142"/>
        <end position="170"/>
    </location>
</feature>
<feature type="domain" description="C2H2-type" evidence="9">
    <location>
        <begin position="684"/>
        <end position="712"/>
    </location>
</feature>
<dbReference type="PROSITE" id="PS00028">
    <property type="entry name" value="ZINC_FINGER_C2H2_1"/>
    <property type="match status" value="9"/>
</dbReference>
<keyword evidence="2" id="KW-0479">Metal-binding</keyword>
<dbReference type="GO" id="GO:0005634">
    <property type="term" value="C:nucleus"/>
    <property type="evidence" value="ECO:0007669"/>
    <property type="project" value="UniProtKB-SubCell"/>
</dbReference>
<feature type="domain" description="C2H2-type" evidence="9">
    <location>
        <begin position="654"/>
        <end position="679"/>
    </location>
</feature>
<feature type="domain" description="C2H2-type" evidence="9">
    <location>
        <begin position="434"/>
        <end position="459"/>
    </location>
</feature>
<proteinExistence type="predicted"/>
<dbReference type="SUPFAM" id="SSF57667">
    <property type="entry name" value="beta-beta-alpha zinc fingers"/>
    <property type="match status" value="5"/>
</dbReference>
<dbReference type="GO" id="GO:0000978">
    <property type="term" value="F:RNA polymerase II cis-regulatory region sequence-specific DNA binding"/>
    <property type="evidence" value="ECO:0007669"/>
    <property type="project" value="TreeGrafter"/>
</dbReference>
<dbReference type="PROSITE" id="PS50157">
    <property type="entry name" value="ZINC_FINGER_C2H2_2"/>
    <property type="match status" value="8"/>
</dbReference>
<evidence type="ECO:0008006" key="12">
    <source>
        <dbReference type="Google" id="ProtNLM"/>
    </source>
</evidence>
<dbReference type="SUPFAM" id="SSF54695">
    <property type="entry name" value="POZ domain"/>
    <property type="match status" value="1"/>
</dbReference>
<comment type="caution">
    <text evidence="10">The sequence shown here is derived from an EMBL/GenBank/DDBJ whole genome shotgun (WGS) entry which is preliminary data.</text>
</comment>
<dbReference type="AlphaFoldDB" id="A0A553N9K2"/>
<evidence type="ECO:0000256" key="3">
    <source>
        <dbReference type="ARBA" id="ARBA00022737"/>
    </source>
</evidence>
<evidence type="ECO:0000259" key="8">
    <source>
        <dbReference type="PROSITE" id="PS50097"/>
    </source>
</evidence>
<evidence type="ECO:0000313" key="10">
    <source>
        <dbReference type="EMBL" id="TRY62093.1"/>
    </source>
</evidence>
<dbReference type="InterPro" id="IPR000210">
    <property type="entry name" value="BTB/POZ_dom"/>
</dbReference>
<evidence type="ECO:0000256" key="6">
    <source>
        <dbReference type="ARBA" id="ARBA00023242"/>
    </source>
</evidence>
<dbReference type="GO" id="GO:0001228">
    <property type="term" value="F:DNA-binding transcription activator activity, RNA polymerase II-specific"/>
    <property type="evidence" value="ECO:0007669"/>
    <property type="project" value="TreeGrafter"/>
</dbReference>
<keyword evidence="5" id="KW-0862">Zinc</keyword>
<dbReference type="Gene3D" id="3.30.160.60">
    <property type="entry name" value="Classic Zinc Finger"/>
    <property type="match status" value="8"/>
</dbReference>
<dbReference type="SMART" id="SM00355">
    <property type="entry name" value="ZnF_C2H2"/>
    <property type="match status" value="13"/>
</dbReference>
<evidence type="ECO:0000256" key="1">
    <source>
        <dbReference type="ARBA" id="ARBA00004123"/>
    </source>
</evidence>
<feature type="domain" description="C2H2-type" evidence="9">
    <location>
        <begin position="405"/>
        <end position="433"/>
    </location>
</feature>
<feature type="domain" description="C2H2-type" evidence="9">
    <location>
        <begin position="349"/>
        <end position="376"/>
    </location>
</feature>
<dbReference type="STRING" id="6832.A0A553N9K2"/>
<dbReference type="Gene3D" id="3.30.710.10">
    <property type="entry name" value="Potassium Channel Kv1.1, Chain A"/>
    <property type="match status" value="1"/>
</dbReference>
<feature type="domain" description="C2H2-type" evidence="9">
    <location>
        <begin position="713"/>
        <end position="741"/>
    </location>
</feature>
<dbReference type="Proteomes" id="UP000318571">
    <property type="component" value="Chromosome 8"/>
</dbReference>
<dbReference type="InterPro" id="IPR013087">
    <property type="entry name" value="Znf_C2H2_type"/>
</dbReference>
<organism evidence="10 11">
    <name type="scientific">Tigriopus californicus</name>
    <name type="common">Marine copepod</name>
    <dbReference type="NCBI Taxonomy" id="6832"/>
    <lineage>
        <taxon>Eukaryota</taxon>
        <taxon>Metazoa</taxon>
        <taxon>Ecdysozoa</taxon>
        <taxon>Arthropoda</taxon>
        <taxon>Crustacea</taxon>
        <taxon>Multicrustacea</taxon>
        <taxon>Hexanauplia</taxon>
        <taxon>Copepoda</taxon>
        <taxon>Harpacticoida</taxon>
        <taxon>Harpacticidae</taxon>
        <taxon>Tigriopus</taxon>
    </lineage>
</organism>
<dbReference type="FunFam" id="3.30.160.60:FF:000065">
    <property type="entry name" value="B-cell CLL/lymphoma 6, member B"/>
    <property type="match status" value="1"/>
</dbReference>
<reference evidence="10 11" key="1">
    <citation type="journal article" date="2018" name="Nat. Ecol. Evol.">
        <title>Genomic signatures of mitonuclear coevolution across populations of Tigriopus californicus.</title>
        <authorList>
            <person name="Barreto F.S."/>
            <person name="Watson E.T."/>
            <person name="Lima T.G."/>
            <person name="Willett C.S."/>
            <person name="Edmands S."/>
            <person name="Li W."/>
            <person name="Burton R.S."/>
        </authorList>
    </citation>
    <scope>NUCLEOTIDE SEQUENCE [LARGE SCALE GENOMIC DNA]</scope>
    <source>
        <strain evidence="10 11">San Diego</strain>
    </source>
</reference>
<name>A0A553N9K2_TIGCA</name>
<dbReference type="GO" id="GO:0008270">
    <property type="term" value="F:zinc ion binding"/>
    <property type="evidence" value="ECO:0007669"/>
    <property type="project" value="UniProtKB-KW"/>
</dbReference>
<dbReference type="FunFam" id="3.30.160.60:FF:000052">
    <property type="entry name" value="zinc finger protein 546 isoform X1"/>
    <property type="match status" value="1"/>
</dbReference>
<keyword evidence="4 7" id="KW-0863">Zinc-finger</keyword>
<feature type="domain" description="BTB" evidence="8">
    <location>
        <begin position="8"/>
        <end position="66"/>
    </location>
</feature>
<keyword evidence="11" id="KW-1185">Reference proteome</keyword>
<gene>
    <name evidence="10" type="ORF">TCAL_06662</name>
</gene>
<accession>A0A553N9K2</accession>
<dbReference type="OMA" id="QRIHWVD"/>
<protein>
    <recommendedName>
        <fullName evidence="12">BTB domain-containing protein</fullName>
    </recommendedName>
</protein>
<evidence type="ECO:0000256" key="7">
    <source>
        <dbReference type="PROSITE-ProRule" id="PRU00042"/>
    </source>
</evidence>
<dbReference type="PANTHER" id="PTHR24376:SF235">
    <property type="entry name" value="C2H2-TYPE DOMAIN-CONTAINING PROTEIN"/>
    <property type="match status" value="1"/>
</dbReference>
<evidence type="ECO:0000256" key="4">
    <source>
        <dbReference type="ARBA" id="ARBA00022771"/>
    </source>
</evidence>
<dbReference type="PROSITE" id="PS50097">
    <property type="entry name" value="BTB"/>
    <property type="match status" value="1"/>
</dbReference>
<dbReference type="Pfam" id="PF00651">
    <property type="entry name" value="BTB"/>
    <property type="match status" value="1"/>
</dbReference>
<sequence>LLSTGEGSDFQIKCHDRVFKVHKLILNLYTDYFKNTDGIWLRIQMDPAILEKILTFLYHGQVNVQYDEMETFLECCRTFNIRLFKDDSIVEDPSLILLGDENFFQERYELNDFQLMCRACYKKSKMSLRYHMYTKHAKTLPFACNECGQCFALKSILTSHINAKHNTKGDSADPGKKSKSKRLTLAASERRYVGKKQVQSMGFWKIHIGPMKMKCFYCNNIFSRHHFTPHLKRIHPERPITKDMLTELDNRLKAIRLFQEESSLNPLSSSSSSPSASPASSSVLHPMALTKVPQATQPTEPAQPAESTELYERYELSDFQLVCRSCYKVFPDDKAMKKHKWGCGRKATFACRFCHRAFKHKFVLTDHERRHTGEKPHACTACPLTFSLKSSLTNHFEAKHMNVQFPCPECDYVLNSKSALKNHLRIKHAKERPFSCQQCGACFAFRCDLTAHVKLKHANFLKTKTVPERDPATILKPAERQYHGQKLIQSKGFWKMYIGPLRVKCFFCQHVMLRQSLGRHFKQVHPDEKKILTFLYHGQVNIEYDEMETFLECARLLQIRLFKDDSISGDPLDEADGQAGSDPHSPPPERYELNDFQLLCRTCYKVYRDDKALKKHLWACQRKPTFACDQCDKVFRFRAQLTEHYRIHTQEKPFVCPDPNCSAAFNYKSSLTLHFDQKHKHVTYPCPDCGQVLTNKTKWLYHRRKLHPKIKPFACKECGECFVSKAFLASHNRLKHIRHAQISAKSELDQAIILDPSERVYHGKKTRYSMGFWNIFVAKMSVKCFFCPKILFRSSLLPHWKNKHANIKVVKPMLRELDDRLKVIALARKQERDRRKSQLQLASVAEENGPNLEVEPEPEPPYLQVHDILNQYRSLIQANAPKQSSSSSAEED</sequence>
<dbReference type="EMBL" id="VCGU01000459">
    <property type="protein sequence ID" value="TRY62093.1"/>
    <property type="molecule type" value="Genomic_DNA"/>
</dbReference>
<feature type="domain" description="C2H2-type" evidence="9">
    <location>
        <begin position="626"/>
        <end position="653"/>
    </location>
</feature>
<dbReference type="Pfam" id="PF00096">
    <property type="entry name" value="zf-C2H2"/>
    <property type="match status" value="4"/>
</dbReference>
<dbReference type="InterPro" id="IPR011333">
    <property type="entry name" value="SKP1/BTB/POZ_sf"/>
</dbReference>